<keyword evidence="2" id="KW-1185">Reference proteome</keyword>
<dbReference type="EMBL" id="CP063845">
    <property type="protein sequence ID" value="UFP93258.1"/>
    <property type="molecule type" value="Genomic_DNA"/>
</dbReference>
<evidence type="ECO:0000313" key="2">
    <source>
        <dbReference type="Proteomes" id="UP001054846"/>
    </source>
</evidence>
<sequence>MMLPFPFPAAGGRADAGEQLINSVVAAAIRALLSKVEDLQIGIYCQPMSKLLQGAIDSFNLRGRGMVIKNQFRVESLRVDTDAIAVDLGAMLGGRVRLQRPTEAIASVVLREEDINTAFEAPLVLSKMRGMRVEGGDETLAIRQTRVQLLDDNWMDFKTEIVFEQSGRSEPLRFKAHLATEEQRRIVLDQTDFEGQSEEACQLGHLFVAQFNRIMDLDKFNLDGATLRVHRLRIRNQQLIFEGRAHIDHFPGQHRK</sequence>
<protein>
    <submittedName>
        <fullName evidence="1">DUF2993 domain-containing protein</fullName>
    </submittedName>
</protein>
<dbReference type="RefSeq" id="WP_011140639.1">
    <property type="nucleotide sequence ID" value="NZ_CP063845.1"/>
</dbReference>
<name>A0ABY3PI79_9CYAN</name>
<dbReference type="InterPro" id="IPR021373">
    <property type="entry name" value="DUF2993"/>
</dbReference>
<reference evidence="1 2" key="1">
    <citation type="journal article" date="2021" name="Genome Biol. Evol.">
        <title>Complete Genome Sequencing of a Novel Gloeobacter Species from a Waterfall Cave in Mexico.</title>
        <authorList>
            <person name="Saw J.H."/>
            <person name="Cardona T."/>
            <person name="Montejano G."/>
        </authorList>
    </citation>
    <scope>NUCLEOTIDE SEQUENCE [LARGE SCALE GENOMIC DNA]</scope>
    <source>
        <strain evidence="1">MG652769</strain>
    </source>
</reference>
<dbReference type="Pfam" id="PF11209">
    <property type="entry name" value="LmeA"/>
    <property type="match status" value="1"/>
</dbReference>
<evidence type="ECO:0000313" key="1">
    <source>
        <dbReference type="EMBL" id="UFP93258.1"/>
    </source>
</evidence>
<accession>A0ABY3PI79</accession>
<dbReference type="Proteomes" id="UP001054846">
    <property type="component" value="Chromosome"/>
</dbReference>
<gene>
    <name evidence="1" type="ORF">ISF26_15810</name>
</gene>
<proteinExistence type="predicted"/>
<organism evidence="1 2">
    <name type="scientific">Gloeobacter morelensis MG652769</name>
    <dbReference type="NCBI Taxonomy" id="2781736"/>
    <lineage>
        <taxon>Bacteria</taxon>
        <taxon>Bacillati</taxon>
        <taxon>Cyanobacteriota</taxon>
        <taxon>Cyanophyceae</taxon>
        <taxon>Gloeobacterales</taxon>
        <taxon>Gloeobacteraceae</taxon>
        <taxon>Gloeobacter</taxon>
        <taxon>Gloeobacter morelensis</taxon>
    </lineage>
</organism>